<evidence type="ECO:0000256" key="2">
    <source>
        <dbReference type="ARBA" id="ARBA00023125"/>
    </source>
</evidence>
<comment type="caution">
    <text evidence="5">The sequence shown here is derived from an EMBL/GenBank/DDBJ whole genome shotgun (WGS) entry which is preliminary data.</text>
</comment>
<dbReference type="Proteomes" id="UP000265848">
    <property type="component" value="Unassembled WGS sequence"/>
</dbReference>
<keyword evidence="1" id="KW-0805">Transcription regulation</keyword>
<dbReference type="GO" id="GO:0003677">
    <property type="term" value="F:DNA binding"/>
    <property type="evidence" value="ECO:0007669"/>
    <property type="project" value="UniProtKB-KW"/>
</dbReference>
<evidence type="ECO:0000256" key="1">
    <source>
        <dbReference type="ARBA" id="ARBA00023015"/>
    </source>
</evidence>
<evidence type="ECO:0000313" key="6">
    <source>
        <dbReference type="Proteomes" id="UP000265848"/>
    </source>
</evidence>
<dbReference type="PROSITE" id="PS50949">
    <property type="entry name" value="HTH_GNTR"/>
    <property type="match status" value="1"/>
</dbReference>
<protein>
    <submittedName>
        <fullName evidence="5">GntR family transcriptional regulator</fullName>
    </submittedName>
</protein>
<dbReference type="SUPFAM" id="SSF46785">
    <property type="entry name" value="Winged helix' DNA-binding domain"/>
    <property type="match status" value="1"/>
</dbReference>
<proteinExistence type="predicted"/>
<evidence type="ECO:0000259" key="4">
    <source>
        <dbReference type="PROSITE" id="PS50949"/>
    </source>
</evidence>
<dbReference type="SMART" id="SM00345">
    <property type="entry name" value="HTH_GNTR"/>
    <property type="match status" value="1"/>
</dbReference>
<dbReference type="AlphaFoldDB" id="A0A399J212"/>
<dbReference type="SMART" id="SM00895">
    <property type="entry name" value="FCD"/>
    <property type="match status" value="1"/>
</dbReference>
<evidence type="ECO:0000256" key="3">
    <source>
        <dbReference type="ARBA" id="ARBA00023163"/>
    </source>
</evidence>
<sequence>MVENTGANTHTKRALEELRQRILSGAFPGGTRLFEVALAEDLQVSRTPVREAMSRLTEEGLLERARNGGFLVRSFDFADVLDAIELRGVLEGTAARLAAERGVSDARLKEISEIVRQLDTCFGNGPDDVDFDAYSELNGQYHLVLAALPGSATLEREIARATRLPFASPSAFLPDRRQLSAFRRSLGLAQDQHHQIIHAIVRREGARAEALAREHACAARRNVEYIFSADSSVAQTVPALALVGQGNRNDD</sequence>
<dbReference type="InterPro" id="IPR036390">
    <property type="entry name" value="WH_DNA-bd_sf"/>
</dbReference>
<gene>
    <name evidence="5" type="ORF">DL237_06750</name>
</gene>
<dbReference type="EMBL" id="QWJJ01000005">
    <property type="protein sequence ID" value="RII39340.1"/>
    <property type="molecule type" value="Genomic_DNA"/>
</dbReference>
<dbReference type="InterPro" id="IPR011711">
    <property type="entry name" value="GntR_C"/>
</dbReference>
<organism evidence="5 6">
    <name type="scientific">Pseudooceanicola sediminis</name>
    <dbReference type="NCBI Taxonomy" id="2211117"/>
    <lineage>
        <taxon>Bacteria</taxon>
        <taxon>Pseudomonadati</taxon>
        <taxon>Pseudomonadota</taxon>
        <taxon>Alphaproteobacteria</taxon>
        <taxon>Rhodobacterales</taxon>
        <taxon>Paracoccaceae</taxon>
        <taxon>Pseudooceanicola</taxon>
    </lineage>
</organism>
<keyword evidence="6" id="KW-1185">Reference proteome</keyword>
<dbReference type="Pfam" id="PF00392">
    <property type="entry name" value="GntR"/>
    <property type="match status" value="1"/>
</dbReference>
<dbReference type="GO" id="GO:0003700">
    <property type="term" value="F:DNA-binding transcription factor activity"/>
    <property type="evidence" value="ECO:0007669"/>
    <property type="project" value="InterPro"/>
</dbReference>
<dbReference type="InterPro" id="IPR036388">
    <property type="entry name" value="WH-like_DNA-bd_sf"/>
</dbReference>
<reference evidence="5 6" key="1">
    <citation type="submission" date="2018-08" db="EMBL/GenBank/DDBJ databases">
        <title>Pseudooceanicola sediminis CY03 in the family Rhodobacteracea.</title>
        <authorList>
            <person name="Zhang Y.-J."/>
        </authorList>
    </citation>
    <scope>NUCLEOTIDE SEQUENCE [LARGE SCALE GENOMIC DNA]</scope>
    <source>
        <strain evidence="5 6">CY03</strain>
    </source>
</reference>
<keyword evidence="3" id="KW-0804">Transcription</keyword>
<dbReference type="OrthoDB" id="7620579at2"/>
<name>A0A399J212_9RHOB</name>
<dbReference type="Gene3D" id="1.20.120.530">
    <property type="entry name" value="GntR ligand-binding domain-like"/>
    <property type="match status" value="1"/>
</dbReference>
<dbReference type="PANTHER" id="PTHR43537">
    <property type="entry name" value="TRANSCRIPTIONAL REGULATOR, GNTR FAMILY"/>
    <property type="match status" value="1"/>
</dbReference>
<dbReference type="SUPFAM" id="SSF48008">
    <property type="entry name" value="GntR ligand-binding domain-like"/>
    <property type="match status" value="1"/>
</dbReference>
<dbReference type="PANTHER" id="PTHR43537:SF49">
    <property type="entry name" value="TRANSCRIPTIONAL REGULATORY PROTEIN"/>
    <property type="match status" value="1"/>
</dbReference>
<feature type="domain" description="HTH gntR-type" evidence="4">
    <location>
        <begin position="8"/>
        <end position="75"/>
    </location>
</feature>
<dbReference type="Pfam" id="PF07729">
    <property type="entry name" value="FCD"/>
    <property type="match status" value="1"/>
</dbReference>
<accession>A0A399J212</accession>
<dbReference type="Gene3D" id="1.10.10.10">
    <property type="entry name" value="Winged helix-like DNA-binding domain superfamily/Winged helix DNA-binding domain"/>
    <property type="match status" value="1"/>
</dbReference>
<dbReference type="RefSeq" id="WP_119398296.1">
    <property type="nucleotide sequence ID" value="NZ_QWJJ01000005.1"/>
</dbReference>
<dbReference type="InterPro" id="IPR008920">
    <property type="entry name" value="TF_FadR/GntR_C"/>
</dbReference>
<dbReference type="CDD" id="cd07377">
    <property type="entry name" value="WHTH_GntR"/>
    <property type="match status" value="1"/>
</dbReference>
<evidence type="ECO:0000313" key="5">
    <source>
        <dbReference type="EMBL" id="RII39340.1"/>
    </source>
</evidence>
<dbReference type="InterPro" id="IPR000524">
    <property type="entry name" value="Tscrpt_reg_HTH_GntR"/>
</dbReference>
<keyword evidence="2" id="KW-0238">DNA-binding</keyword>